<keyword evidence="2" id="KW-1185">Reference proteome</keyword>
<evidence type="ECO:0000313" key="2">
    <source>
        <dbReference type="Proteomes" id="UP000660729"/>
    </source>
</evidence>
<comment type="caution">
    <text evidence="1">The sequence shown here is derived from an EMBL/GenBank/DDBJ whole genome shotgun (WGS) entry which is preliminary data.</text>
</comment>
<organism evidence="1 2">
    <name type="scientific">Pseudocercospora fuligena</name>
    <dbReference type="NCBI Taxonomy" id="685502"/>
    <lineage>
        <taxon>Eukaryota</taxon>
        <taxon>Fungi</taxon>
        <taxon>Dikarya</taxon>
        <taxon>Ascomycota</taxon>
        <taxon>Pezizomycotina</taxon>
        <taxon>Dothideomycetes</taxon>
        <taxon>Dothideomycetidae</taxon>
        <taxon>Mycosphaerellales</taxon>
        <taxon>Mycosphaerellaceae</taxon>
        <taxon>Pseudocercospora</taxon>
    </lineage>
</organism>
<dbReference type="AlphaFoldDB" id="A0A8H6VS46"/>
<gene>
    <name evidence="1" type="ORF">HII31_00308</name>
</gene>
<proteinExistence type="predicted"/>
<protein>
    <submittedName>
        <fullName evidence="1">Uncharacterized protein</fullName>
    </submittedName>
</protein>
<reference evidence="1" key="1">
    <citation type="submission" date="2020-04" db="EMBL/GenBank/DDBJ databases">
        <title>Draft genome resource of the tomato pathogen Pseudocercospora fuligena.</title>
        <authorList>
            <person name="Zaccaron A."/>
        </authorList>
    </citation>
    <scope>NUCLEOTIDE SEQUENCE</scope>
    <source>
        <strain evidence="1">PF001</strain>
    </source>
</reference>
<accession>A0A8H6VS46</accession>
<name>A0A8H6VS46_9PEZI</name>
<dbReference type="Proteomes" id="UP000660729">
    <property type="component" value="Unassembled WGS sequence"/>
</dbReference>
<dbReference type="EMBL" id="JABCIY010000001">
    <property type="protein sequence ID" value="KAF7198569.1"/>
    <property type="molecule type" value="Genomic_DNA"/>
</dbReference>
<sequence length="124" mass="14340">MQKLKSGVILDLRDYNAQGGAVGFAKHMTNNQANLRKIHKSTTSMALQFVLHCPRQPAGRFAGSSKEWKMITWMLELDDLEAVMEQCEAKLLAESEYLEPSKMEEIKRRVLTLFWPMWAVRNLR</sequence>
<evidence type="ECO:0000313" key="1">
    <source>
        <dbReference type="EMBL" id="KAF7198569.1"/>
    </source>
</evidence>